<reference evidence="5 6" key="1">
    <citation type="submission" date="2016-10" db="EMBL/GenBank/DDBJ databases">
        <authorList>
            <person name="de Groot N.N."/>
        </authorList>
    </citation>
    <scope>NUCLEOTIDE SEQUENCE [LARGE SCALE GENOMIC DNA]</scope>
    <source>
        <strain evidence="5 6">CGMCC 1.6114</strain>
    </source>
</reference>
<dbReference type="AlphaFoldDB" id="A0A1I6UM58"/>
<protein>
    <submittedName>
        <fullName evidence="5">DNA-binding transcriptional regulator, MarR family</fullName>
    </submittedName>
</protein>
<dbReference type="RefSeq" id="WP_074979304.1">
    <property type="nucleotide sequence ID" value="NZ_FPAG01000007.1"/>
</dbReference>
<keyword evidence="3" id="KW-0804">Transcription</keyword>
<dbReference type="EMBL" id="FPAG01000007">
    <property type="protein sequence ID" value="SFT02478.1"/>
    <property type="molecule type" value="Genomic_DNA"/>
</dbReference>
<accession>A0A1I6UM58</accession>
<dbReference type="PANTHER" id="PTHR42756:SF1">
    <property type="entry name" value="TRANSCRIPTIONAL REPRESSOR OF EMRAB OPERON"/>
    <property type="match status" value="1"/>
</dbReference>
<feature type="domain" description="HTH marR-type" evidence="4">
    <location>
        <begin position="7"/>
        <end position="141"/>
    </location>
</feature>
<keyword evidence="2 5" id="KW-0238">DNA-binding</keyword>
<organism evidence="5 6">
    <name type="scientific">Zhouia amylolytica</name>
    <dbReference type="NCBI Taxonomy" id="376730"/>
    <lineage>
        <taxon>Bacteria</taxon>
        <taxon>Pseudomonadati</taxon>
        <taxon>Bacteroidota</taxon>
        <taxon>Flavobacteriia</taxon>
        <taxon>Flavobacteriales</taxon>
        <taxon>Flavobacteriaceae</taxon>
        <taxon>Zhouia</taxon>
    </lineage>
</organism>
<dbReference type="SMART" id="SM00347">
    <property type="entry name" value="HTH_MARR"/>
    <property type="match status" value="1"/>
</dbReference>
<dbReference type="PRINTS" id="PR00598">
    <property type="entry name" value="HTHMARR"/>
</dbReference>
<evidence type="ECO:0000313" key="6">
    <source>
        <dbReference type="Proteomes" id="UP000183209"/>
    </source>
</evidence>
<gene>
    <name evidence="5" type="ORF">SAMN04487906_2580</name>
</gene>
<dbReference type="Proteomes" id="UP000183209">
    <property type="component" value="Unassembled WGS sequence"/>
</dbReference>
<evidence type="ECO:0000313" key="5">
    <source>
        <dbReference type="EMBL" id="SFT02478.1"/>
    </source>
</evidence>
<sequence>MKINTPTNTVLYAIEETIKAYRKLSAKNISEVIPDITVDQALILLILDKNTDHTQMELADLVFKDYASITRILKLMEKKGYLTKTIDAKDKRRSTLTIADKGKKAISLLAPVISLNRTTALNGLTESERIQLFELLKKITKNCTN</sequence>
<dbReference type="OrthoDB" id="5327581at2"/>
<evidence type="ECO:0000256" key="3">
    <source>
        <dbReference type="ARBA" id="ARBA00023163"/>
    </source>
</evidence>
<dbReference type="InterPro" id="IPR000835">
    <property type="entry name" value="HTH_MarR-typ"/>
</dbReference>
<dbReference type="PANTHER" id="PTHR42756">
    <property type="entry name" value="TRANSCRIPTIONAL REGULATOR, MARR"/>
    <property type="match status" value="1"/>
</dbReference>
<dbReference type="Pfam" id="PF12802">
    <property type="entry name" value="MarR_2"/>
    <property type="match status" value="1"/>
</dbReference>
<keyword evidence="1" id="KW-0805">Transcription regulation</keyword>
<dbReference type="GO" id="GO:0003700">
    <property type="term" value="F:DNA-binding transcription factor activity"/>
    <property type="evidence" value="ECO:0007669"/>
    <property type="project" value="InterPro"/>
</dbReference>
<dbReference type="InterPro" id="IPR036390">
    <property type="entry name" value="WH_DNA-bd_sf"/>
</dbReference>
<proteinExistence type="predicted"/>
<dbReference type="Gene3D" id="1.10.10.10">
    <property type="entry name" value="Winged helix-like DNA-binding domain superfamily/Winged helix DNA-binding domain"/>
    <property type="match status" value="1"/>
</dbReference>
<name>A0A1I6UM58_9FLAO</name>
<dbReference type="GO" id="GO:0003677">
    <property type="term" value="F:DNA binding"/>
    <property type="evidence" value="ECO:0007669"/>
    <property type="project" value="UniProtKB-KW"/>
</dbReference>
<dbReference type="InterPro" id="IPR036388">
    <property type="entry name" value="WH-like_DNA-bd_sf"/>
</dbReference>
<evidence type="ECO:0000256" key="2">
    <source>
        <dbReference type="ARBA" id="ARBA00023125"/>
    </source>
</evidence>
<dbReference type="SUPFAM" id="SSF46785">
    <property type="entry name" value="Winged helix' DNA-binding domain"/>
    <property type="match status" value="1"/>
</dbReference>
<dbReference type="PROSITE" id="PS50995">
    <property type="entry name" value="HTH_MARR_2"/>
    <property type="match status" value="1"/>
</dbReference>
<evidence type="ECO:0000256" key="1">
    <source>
        <dbReference type="ARBA" id="ARBA00023015"/>
    </source>
</evidence>
<evidence type="ECO:0000259" key="4">
    <source>
        <dbReference type="PROSITE" id="PS50995"/>
    </source>
</evidence>